<proteinExistence type="predicted"/>
<protein>
    <recommendedName>
        <fullName evidence="4">Chromo domain-containing protein</fullName>
    </recommendedName>
</protein>
<dbReference type="SUPFAM" id="SSF54160">
    <property type="entry name" value="Chromo domain-like"/>
    <property type="match status" value="1"/>
</dbReference>
<feature type="region of interest" description="Disordered" evidence="1">
    <location>
        <begin position="89"/>
        <end position="183"/>
    </location>
</feature>
<keyword evidence="3" id="KW-1185">Reference proteome</keyword>
<evidence type="ECO:0000313" key="2">
    <source>
        <dbReference type="EMBL" id="GMR48267.1"/>
    </source>
</evidence>
<dbReference type="Gene3D" id="2.40.50.40">
    <property type="match status" value="1"/>
</dbReference>
<feature type="compositionally biased region" description="Basic and acidic residues" evidence="1">
    <location>
        <begin position="130"/>
        <end position="152"/>
    </location>
</feature>
<feature type="compositionally biased region" description="Low complexity" evidence="1">
    <location>
        <begin position="115"/>
        <end position="125"/>
    </location>
</feature>
<feature type="compositionally biased region" description="Basic and acidic residues" evidence="1">
    <location>
        <begin position="90"/>
        <end position="106"/>
    </location>
</feature>
<evidence type="ECO:0008006" key="4">
    <source>
        <dbReference type="Google" id="ProtNLM"/>
    </source>
</evidence>
<dbReference type="InterPro" id="IPR016197">
    <property type="entry name" value="Chromo-like_dom_sf"/>
</dbReference>
<accession>A0AAN5I1B7</accession>
<gene>
    <name evidence="2" type="ORF">PMAYCL1PPCAC_18461</name>
</gene>
<dbReference type="Proteomes" id="UP001328107">
    <property type="component" value="Unassembled WGS sequence"/>
</dbReference>
<organism evidence="2 3">
    <name type="scientific">Pristionchus mayeri</name>
    <dbReference type="NCBI Taxonomy" id="1317129"/>
    <lineage>
        <taxon>Eukaryota</taxon>
        <taxon>Metazoa</taxon>
        <taxon>Ecdysozoa</taxon>
        <taxon>Nematoda</taxon>
        <taxon>Chromadorea</taxon>
        <taxon>Rhabditida</taxon>
        <taxon>Rhabditina</taxon>
        <taxon>Diplogasteromorpha</taxon>
        <taxon>Diplogasteroidea</taxon>
        <taxon>Neodiplogasteridae</taxon>
        <taxon>Pristionchus</taxon>
    </lineage>
</organism>
<evidence type="ECO:0000313" key="3">
    <source>
        <dbReference type="Proteomes" id="UP001328107"/>
    </source>
</evidence>
<evidence type="ECO:0000256" key="1">
    <source>
        <dbReference type="SAM" id="MobiDB-lite"/>
    </source>
</evidence>
<name>A0AAN5I1B7_9BILA</name>
<sequence length="218" mass="25148">MSGGSQQYQVDEIIGHMKTKDLVKEGSTLSYDEKDLLKSECPYAFQVSWVGYEGEDTWQSYESFGGDKRLPRDYARRISLDLTCARKKFSSSEDLRRRVDEIEENQRRRHEGQGSSRSNHSPSPSMTKRMKPDYSDSKSCEISEKKKKKVEEVILLSSEDDEKEKKRSAGDKRAVKTVKTQKIDTDEISSSSVFVTYPRIPGFKVYLPIEKKHKTKKN</sequence>
<feature type="compositionally biased region" description="Basic and acidic residues" evidence="1">
    <location>
        <begin position="163"/>
        <end position="174"/>
    </location>
</feature>
<dbReference type="AlphaFoldDB" id="A0AAN5I1B7"/>
<dbReference type="EMBL" id="BTRK01000004">
    <property type="protein sequence ID" value="GMR48267.1"/>
    <property type="molecule type" value="Genomic_DNA"/>
</dbReference>
<comment type="caution">
    <text evidence="2">The sequence shown here is derived from an EMBL/GenBank/DDBJ whole genome shotgun (WGS) entry which is preliminary data.</text>
</comment>
<reference evidence="3" key="1">
    <citation type="submission" date="2022-10" db="EMBL/GenBank/DDBJ databases">
        <title>Genome assembly of Pristionchus species.</title>
        <authorList>
            <person name="Yoshida K."/>
            <person name="Sommer R.J."/>
        </authorList>
    </citation>
    <scope>NUCLEOTIDE SEQUENCE [LARGE SCALE GENOMIC DNA]</scope>
    <source>
        <strain evidence="3">RS5460</strain>
    </source>
</reference>